<dbReference type="STRING" id="1842727.RD110_10830"/>
<evidence type="ECO:0000313" key="1">
    <source>
        <dbReference type="EMBL" id="APW37621.1"/>
    </source>
</evidence>
<accession>A0A1P8JVB5</accession>
<dbReference type="AlphaFoldDB" id="A0A1P8JVB5"/>
<protein>
    <submittedName>
        <fullName evidence="1">Uncharacterized protein</fullName>
    </submittedName>
</protein>
<dbReference type="KEGG" id="rhy:RD110_10830"/>
<name>A0A1P8JVB5_9BURK</name>
<dbReference type="EMBL" id="CP019236">
    <property type="protein sequence ID" value="APW37621.1"/>
    <property type="molecule type" value="Genomic_DNA"/>
</dbReference>
<gene>
    <name evidence="1" type="ORF">RD110_10830</name>
</gene>
<organism evidence="1 2">
    <name type="scientific">Rhodoferax koreensis</name>
    <dbReference type="NCBI Taxonomy" id="1842727"/>
    <lineage>
        <taxon>Bacteria</taxon>
        <taxon>Pseudomonadati</taxon>
        <taxon>Pseudomonadota</taxon>
        <taxon>Betaproteobacteria</taxon>
        <taxon>Burkholderiales</taxon>
        <taxon>Comamonadaceae</taxon>
        <taxon>Rhodoferax</taxon>
    </lineage>
</organism>
<dbReference type="Proteomes" id="UP000186609">
    <property type="component" value="Chromosome"/>
</dbReference>
<dbReference type="RefSeq" id="WP_076199327.1">
    <property type="nucleotide sequence ID" value="NZ_CP019236.1"/>
</dbReference>
<sequence>MNAVTTDMHTAFIEATQSGMYWPVDWAPLTQMPIGRGPMLPVSAKRYQLTHEIMEEALSYGEGPSMAEVMGLIAERARQGDKEFEELIDRMAAVFAKFNETPEEE</sequence>
<keyword evidence="2" id="KW-1185">Reference proteome</keyword>
<proteinExistence type="predicted"/>
<evidence type="ECO:0000313" key="2">
    <source>
        <dbReference type="Proteomes" id="UP000186609"/>
    </source>
</evidence>
<reference evidence="1 2" key="1">
    <citation type="submission" date="2017-01" db="EMBL/GenBank/DDBJ databases">
        <authorList>
            <person name="Mah S.A."/>
            <person name="Swanson W.J."/>
            <person name="Moy G.W."/>
            <person name="Vacquier V.D."/>
        </authorList>
    </citation>
    <scope>NUCLEOTIDE SEQUENCE [LARGE SCALE GENOMIC DNA]</scope>
    <source>
        <strain evidence="1 2">DCY110</strain>
    </source>
</reference>